<accession>A0ABD2PPC3</accession>
<dbReference type="SUPFAM" id="SSF51726">
    <property type="entry name" value="UROD/MetE-like"/>
    <property type="match status" value="1"/>
</dbReference>
<evidence type="ECO:0000259" key="14">
    <source>
        <dbReference type="PROSITE" id="PS00906"/>
    </source>
</evidence>
<protein>
    <recommendedName>
        <fullName evidence="6">Uroporphyrinogen decarboxylase</fullName>
        <ecNumber evidence="5">4.1.1.37</ecNumber>
    </recommendedName>
</protein>
<dbReference type="Pfam" id="PF01208">
    <property type="entry name" value="URO-D"/>
    <property type="match status" value="1"/>
</dbReference>
<comment type="subunit">
    <text evidence="4">Homodimer.</text>
</comment>
<comment type="pathway">
    <text evidence="2">Porphyrin-containing compound metabolism; protoporphyrin-IX biosynthesis; coproporphyrinogen-III from 5-aminolevulinate: step 4/4.</text>
</comment>
<evidence type="ECO:0000256" key="4">
    <source>
        <dbReference type="ARBA" id="ARBA00011738"/>
    </source>
</evidence>
<dbReference type="FunFam" id="3.20.20.210:FF:000008">
    <property type="entry name" value="Uroporphyrinogen decarboxylase"/>
    <property type="match status" value="1"/>
</dbReference>
<dbReference type="GO" id="GO:0004853">
    <property type="term" value="F:uroporphyrinogen decarboxylase activity"/>
    <property type="evidence" value="ECO:0007669"/>
    <property type="project" value="UniProtKB-EC"/>
</dbReference>
<dbReference type="EMBL" id="JBJKFK010004026">
    <property type="protein sequence ID" value="KAL3309350.1"/>
    <property type="molecule type" value="Genomic_DNA"/>
</dbReference>
<comment type="caution">
    <text evidence="15">The sequence shown here is derived from an EMBL/GenBank/DDBJ whole genome shotgun (WGS) entry which is preliminary data.</text>
</comment>
<evidence type="ECO:0000256" key="9">
    <source>
        <dbReference type="ARBA" id="ARBA00023239"/>
    </source>
</evidence>
<keyword evidence="9" id="KW-0456">Lyase</keyword>
<dbReference type="EC" id="4.1.1.37" evidence="5"/>
<dbReference type="PROSITE" id="PS00906">
    <property type="entry name" value="UROD_1"/>
    <property type="match status" value="1"/>
</dbReference>
<evidence type="ECO:0000256" key="2">
    <source>
        <dbReference type="ARBA" id="ARBA00004804"/>
    </source>
</evidence>
<gene>
    <name evidence="15" type="ORF">Ciccas_012105</name>
</gene>
<evidence type="ECO:0000256" key="13">
    <source>
        <dbReference type="ARBA" id="ARBA00048411"/>
    </source>
</evidence>
<dbReference type="AlphaFoldDB" id="A0ABD2PPC3"/>
<evidence type="ECO:0000256" key="12">
    <source>
        <dbReference type="ARBA" id="ARBA00047341"/>
    </source>
</evidence>
<evidence type="ECO:0000313" key="16">
    <source>
        <dbReference type="Proteomes" id="UP001626550"/>
    </source>
</evidence>
<dbReference type="Proteomes" id="UP001626550">
    <property type="component" value="Unassembled WGS sequence"/>
</dbReference>
<evidence type="ECO:0000256" key="8">
    <source>
        <dbReference type="ARBA" id="ARBA00022793"/>
    </source>
</evidence>
<dbReference type="GO" id="GO:0005829">
    <property type="term" value="C:cytosol"/>
    <property type="evidence" value="ECO:0007669"/>
    <property type="project" value="UniProtKB-SubCell"/>
</dbReference>
<comment type="function">
    <text evidence="11">Catalyzes the sequential decarboxylation of the four acetate side chains of uroporphyrinogen to form coproporphyrinogen and participates in the fifth step in the heme biosynthetic pathway. Isomer I or isomer III of uroporphyrinogen may serve as substrate, but only coproporphyrinogen III can ultimately be converted to heme. In vitro also decarboxylates pentacarboxylate porphyrinogen I.</text>
</comment>
<evidence type="ECO:0000256" key="10">
    <source>
        <dbReference type="ARBA" id="ARBA00023244"/>
    </source>
</evidence>
<comment type="catalytic activity">
    <reaction evidence="13">
        <text>uroporphyrinogen III + 4 H(+) = coproporphyrinogen III + 4 CO2</text>
        <dbReference type="Rhea" id="RHEA:19865"/>
        <dbReference type="ChEBI" id="CHEBI:15378"/>
        <dbReference type="ChEBI" id="CHEBI:16526"/>
        <dbReference type="ChEBI" id="CHEBI:57308"/>
        <dbReference type="ChEBI" id="CHEBI:57309"/>
        <dbReference type="EC" id="4.1.1.37"/>
    </reaction>
    <physiologicalReaction direction="left-to-right" evidence="13">
        <dbReference type="Rhea" id="RHEA:19866"/>
    </physiologicalReaction>
</comment>
<comment type="similarity">
    <text evidence="3">Belongs to the uroporphyrinogen decarboxylase family.</text>
</comment>
<evidence type="ECO:0000256" key="3">
    <source>
        <dbReference type="ARBA" id="ARBA00009935"/>
    </source>
</evidence>
<organism evidence="15 16">
    <name type="scientific">Cichlidogyrus casuarinus</name>
    <dbReference type="NCBI Taxonomy" id="1844966"/>
    <lineage>
        <taxon>Eukaryota</taxon>
        <taxon>Metazoa</taxon>
        <taxon>Spiralia</taxon>
        <taxon>Lophotrochozoa</taxon>
        <taxon>Platyhelminthes</taxon>
        <taxon>Monogenea</taxon>
        <taxon>Monopisthocotylea</taxon>
        <taxon>Dactylogyridea</taxon>
        <taxon>Ancyrocephalidae</taxon>
        <taxon>Cichlidogyrus</taxon>
    </lineage>
</organism>
<dbReference type="GO" id="GO:0006779">
    <property type="term" value="P:porphyrin-containing compound biosynthetic process"/>
    <property type="evidence" value="ECO:0007669"/>
    <property type="project" value="UniProtKB-KW"/>
</dbReference>
<keyword evidence="7" id="KW-0963">Cytoplasm</keyword>
<evidence type="ECO:0000313" key="15">
    <source>
        <dbReference type="EMBL" id="KAL3309350.1"/>
    </source>
</evidence>
<evidence type="ECO:0000256" key="7">
    <source>
        <dbReference type="ARBA" id="ARBA00022490"/>
    </source>
</evidence>
<feature type="domain" description="Uroporphyrinogen decarboxylase (URO-D)" evidence="14">
    <location>
        <begin position="29"/>
        <end position="38"/>
    </location>
</feature>
<dbReference type="InterPro" id="IPR038071">
    <property type="entry name" value="UROD/MetE-like_sf"/>
</dbReference>
<sequence length="215" mass="24314">MALRQTGFPDLKNDLVLRAAKGLPLSRTPVWIMRQAGRYLPEFRQFRKEHEFFEICRTPEYACEVTLQPIRRFDLDASIIFSDILVIPQALGMEVKMTPGKGPDFPSPLISPECLSKLNSEPNIAQELDYVYKAITLTRHQLDGKVPLIGFAGAPMTLMSYMIEGGGSKTLSKAKSWLYRYPEESKRLLSLLTNSVIEFLVLQTLAGTVYENARL</sequence>
<keyword evidence="8" id="KW-0210">Decarboxylase</keyword>
<keyword evidence="16" id="KW-1185">Reference proteome</keyword>
<evidence type="ECO:0000256" key="6">
    <source>
        <dbReference type="ARBA" id="ARBA00014308"/>
    </source>
</evidence>
<dbReference type="PANTHER" id="PTHR21091">
    <property type="entry name" value="METHYLTETRAHYDROFOLATE:HOMOCYSTEINE METHYLTRANSFERASE RELATED"/>
    <property type="match status" value="1"/>
</dbReference>
<dbReference type="Gene3D" id="3.20.20.210">
    <property type="match status" value="1"/>
</dbReference>
<proteinExistence type="inferred from homology"/>
<evidence type="ECO:0000256" key="5">
    <source>
        <dbReference type="ARBA" id="ARBA00012288"/>
    </source>
</evidence>
<evidence type="ECO:0000256" key="11">
    <source>
        <dbReference type="ARBA" id="ARBA00045708"/>
    </source>
</evidence>
<name>A0ABD2PPC3_9PLAT</name>
<comment type="catalytic activity">
    <reaction evidence="12">
        <text>uroporphyrinogen I + 4 H(+) = coproporphyrinogen I + 4 CO2</text>
        <dbReference type="Rhea" id="RHEA:31239"/>
        <dbReference type="ChEBI" id="CHEBI:15378"/>
        <dbReference type="ChEBI" id="CHEBI:16526"/>
        <dbReference type="ChEBI" id="CHEBI:62626"/>
        <dbReference type="ChEBI" id="CHEBI:62631"/>
    </reaction>
    <physiologicalReaction direction="left-to-right" evidence="12">
        <dbReference type="Rhea" id="RHEA:31240"/>
    </physiologicalReaction>
</comment>
<dbReference type="PANTHER" id="PTHR21091:SF169">
    <property type="entry name" value="UROPORPHYRINOGEN DECARBOXYLASE"/>
    <property type="match status" value="1"/>
</dbReference>
<keyword evidence="10" id="KW-0627">Porphyrin biosynthesis</keyword>
<comment type="subcellular location">
    <subcellularLocation>
        <location evidence="1">Cytoplasm</location>
        <location evidence="1">Cytosol</location>
    </subcellularLocation>
</comment>
<evidence type="ECO:0000256" key="1">
    <source>
        <dbReference type="ARBA" id="ARBA00004514"/>
    </source>
</evidence>
<dbReference type="InterPro" id="IPR000257">
    <property type="entry name" value="Uroporphyrinogen_deCOase"/>
</dbReference>
<reference evidence="15 16" key="1">
    <citation type="submission" date="2024-11" db="EMBL/GenBank/DDBJ databases">
        <title>Adaptive evolution of stress response genes in parasites aligns with host niche diversity.</title>
        <authorList>
            <person name="Hahn C."/>
            <person name="Resl P."/>
        </authorList>
    </citation>
    <scope>NUCLEOTIDE SEQUENCE [LARGE SCALE GENOMIC DNA]</scope>
    <source>
        <strain evidence="15">EGGRZ-B1_66</strain>
        <tissue evidence="15">Body</tissue>
    </source>
</reference>